<evidence type="ECO:0000313" key="1">
    <source>
        <dbReference type="EMBL" id="CAL1383891.1"/>
    </source>
</evidence>
<gene>
    <name evidence="1" type="ORF">LTRI10_LOCUS25132</name>
</gene>
<dbReference type="Proteomes" id="UP001497516">
    <property type="component" value="Chromosome 4"/>
</dbReference>
<keyword evidence="2" id="KW-1185">Reference proteome</keyword>
<name>A0AAV2ED42_9ROSI</name>
<sequence>MDEIPSPSQQLPISTTTKTIKEKQLTLIPLIFLIYFEVAGKEPAAPLSSPAAIIFMSPPPRGQDSSLPPSFLIPIFFQI</sequence>
<dbReference type="AlphaFoldDB" id="A0AAV2ED42"/>
<proteinExistence type="predicted"/>
<reference evidence="1 2" key="1">
    <citation type="submission" date="2024-04" db="EMBL/GenBank/DDBJ databases">
        <authorList>
            <person name="Fracassetti M."/>
        </authorList>
    </citation>
    <scope>NUCLEOTIDE SEQUENCE [LARGE SCALE GENOMIC DNA]</scope>
</reference>
<accession>A0AAV2ED42</accession>
<evidence type="ECO:0000313" key="2">
    <source>
        <dbReference type="Proteomes" id="UP001497516"/>
    </source>
</evidence>
<organism evidence="1 2">
    <name type="scientific">Linum trigynum</name>
    <dbReference type="NCBI Taxonomy" id="586398"/>
    <lineage>
        <taxon>Eukaryota</taxon>
        <taxon>Viridiplantae</taxon>
        <taxon>Streptophyta</taxon>
        <taxon>Embryophyta</taxon>
        <taxon>Tracheophyta</taxon>
        <taxon>Spermatophyta</taxon>
        <taxon>Magnoliopsida</taxon>
        <taxon>eudicotyledons</taxon>
        <taxon>Gunneridae</taxon>
        <taxon>Pentapetalae</taxon>
        <taxon>rosids</taxon>
        <taxon>fabids</taxon>
        <taxon>Malpighiales</taxon>
        <taxon>Linaceae</taxon>
        <taxon>Linum</taxon>
    </lineage>
</organism>
<protein>
    <submittedName>
        <fullName evidence="1">Uncharacterized protein</fullName>
    </submittedName>
</protein>
<dbReference type="EMBL" id="OZ034817">
    <property type="protein sequence ID" value="CAL1383891.1"/>
    <property type="molecule type" value="Genomic_DNA"/>
</dbReference>